<dbReference type="Proteomes" id="UP000095287">
    <property type="component" value="Unplaced"/>
</dbReference>
<dbReference type="AlphaFoldDB" id="A0A1I7YYE6"/>
<proteinExistence type="predicted"/>
<organism evidence="2 3">
    <name type="scientific">Steinernema glaseri</name>
    <dbReference type="NCBI Taxonomy" id="37863"/>
    <lineage>
        <taxon>Eukaryota</taxon>
        <taxon>Metazoa</taxon>
        <taxon>Ecdysozoa</taxon>
        <taxon>Nematoda</taxon>
        <taxon>Chromadorea</taxon>
        <taxon>Rhabditida</taxon>
        <taxon>Tylenchina</taxon>
        <taxon>Panagrolaimomorpha</taxon>
        <taxon>Strongyloidoidea</taxon>
        <taxon>Steinernematidae</taxon>
        <taxon>Steinernema</taxon>
    </lineage>
</organism>
<reference evidence="3" key="1">
    <citation type="submission" date="2016-11" db="UniProtKB">
        <authorList>
            <consortium name="WormBaseParasite"/>
        </authorList>
    </citation>
    <scope>IDENTIFICATION</scope>
</reference>
<accession>A0A1I7YYE6</accession>
<evidence type="ECO:0000313" key="3">
    <source>
        <dbReference type="WBParaSite" id="L893_g21099.t1"/>
    </source>
</evidence>
<sequence length="90" mass="9617">MVLTAASDPSPRPQTAFSTRTCSPPGRTSATRSQNPAAHPWPLLWNGLVNCDERQEERDLTRNLEPIPSGGSFAQASFAGHITTGSLALN</sequence>
<feature type="region of interest" description="Disordered" evidence="1">
    <location>
        <begin position="55"/>
        <end position="75"/>
    </location>
</feature>
<feature type="region of interest" description="Disordered" evidence="1">
    <location>
        <begin position="1"/>
        <end position="40"/>
    </location>
</feature>
<name>A0A1I7YYE6_9BILA</name>
<evidence type="ECO:0000256" key="1">
    <source>
        <dbReference type="SAM" id="MobiDB-lite"/>
    </source>
</evidence>
<protein>
    <submittedName>
        <fullName evidence="3">Uncharacterized protein</fullName>
    </submittedName>
</protein>
<keyword evidence="2" id="KW-1185">Reference proteome</keyword>
<feature type="compositionally biased region" description="Polar residues" evidence="1">
    <location>
        <begin position="13"/>
        <end position="36"/>
    </location>
</feature>
<evidence type="ECO:0000313" key="2">
    <source>
        <dbReference type="Proteomes" id="UP000095287"/>
    </source>
</evidence>
<dbReference type="WBParaSite" id="L893_g21099.t1">
    <property type="protein sequence ID" value="L893_g21099.t1"/>
    <property type="gene ID" value="L893_g21099"/>
</dbReference>